<feature type="domain" description="Stress-response A/B barrel" evidence="2">
    <location>
        <begin position="2"/>
        <end position="100"/>
    </location>
</feature>
<evidence type="ECO:0000313" key="3">
    <source>
        <dbReference type="EMBL" id="UXN69805.1"/>
    </source>
</evidence>
<dbReference type="PROSITE" id="PS51502">
    <property type="entry name" value="S_R_A_B_BARREL"/>
    <property type="match status" value="1"/>
</dbReference>
<dbReference type="Pfam" id="PF07876">
    <property type="entry name" value="Dabb"/>
    <property type="match status" value="1"/>
</dbReference>
<organism evidence="3 4">
    <name type="scientific">Devosia neptuniae</name>
    <dbReference type="NCBI Taxonomy" id="191302"/>
    <lineage>
        <taxon>Bacteria</taxon>
        <taxon>Pseudomonadati</taxon>
        <taxon>Pseudomonadota</taxon>
        <taxon>Alphaproteobacteria</taxon>
        <taxon>Hyphomicrobiales</taxon>
        <taxon>Devosiaceae</taxon>
        <taxon>Devosia</taxon>
    </lineage>
</organism>
<dbReference type="SMART" id="SM00886">
    <property type="entry name" value="Dabb"/>
    <property type="match status" value="1"/>
</dbReference>
<gene>
    <name evidence="3" type="ORF">N8A98_21775</name>
</gene>
<dbReference type="Proteomes" id="UP001061862">
    <property type="component" value="Chromosome"/>
</dbReference>
<dbReference type="InterPro" id="IPR011008">
    <property type="entry name" value="Dimeric_a/b-barrel"/>
</dbReference>
<keyword evidence="4" id="KW-1185">Reference proteome</keyword>
<reference evidence="3 4" key="1">
    <citation type="submission" date="2022-09" db="EMBL/GenBank/DDBJ databases">
        <title>Interaction between co-microsymbionts with complementary sets of symbiotic genes in legume-rhizobium systems.</title>
        <authorList>
            <person name="Safronova V."/>
            <person name="Sazanova A."/>
            <person name="Afonin A."/>
            <person name="Chirak E."/>
        </authorList>
    </citation>
    <scope>NUCLEOTIDE SEQUENCE [LARGE SCALE GENOMIC DNA]</scope>
    <source>
        <strain evidence="3 4">A18/4-1</strain>
    </source>
</reference>
<dbReference type="EMBL" id="CP104965">
    <property type="protein sequence ID" value="UXN69805.1"/>
    <property type="molecule type" value="Genomic_DNA"/>
</dbReference>
<accession>A0ABY6CCD3</accession>
<dbReference type="Gene3D" id="3.30.70.100">
    <property type="match status" value="1"/>
</dbReference>
<evidence type="ECO:0000259" key="2">
    <source>
        <dbReference type="PROSITE" id="PS51502"/>
    </source>
</evidence>
<dbReference type="InterPro" id="IPR044662">
    <property type="entry name" value="HS1/DABB1-like"/>
</dbReference>
<dbReference type="PANTHER" id="PTHR33178">
    <property type="match status" value="1"/>
</dbReference>
<dbReference type="PANTHER" id="PTHR33178:SF10">
    <property type="entry name" value="STRESS-RESPONSE A_B BARREL DOMAIN-CONTAINING PROTEIN"/>
    <property type="match status" value="1"/>
</dbReference>
<proteinExistence type="predicted"/>
<dbReference type="InterPro" id="IPR013097">
    <property type="entry name" value="Dabb"/>
</dbReference>
<name>A0ABY6CCD3_9HYPH</name>
<dbReference type="RefSeq" id="WP_262168438.1">
    <property type="nucleotide sequence ID" value="NZ_CP104965.1"/>
</dbReference>
<comment type="subunit">
    <text evidence="1">Homodimer.</text>
</comment>
<protein>
    <submittedName>
        <fullName evidence="3">Dabb family protein</fullName>
    </submittedName>
</protein>
<evidence type="ECO:0000256" key="1">
    <source>
        <dbReference type="ARBA" id="ARBA00011738"/>
    </source>
</evidence>
<evidence type="ECO:0000313" key="4">
    <source>
        <dbReference type="Proteomes" id="UP001061862"/>
    </source>
</evidence>
<sequence>MIRHCVFVKFRSGVSGDERAEIYAGLAALVGQIDGLISADFGPNISPESLAQGFKDGFIMDLVDEAARDRYLVDPAHQAAGARLVAALEGGRDGLIVFDLQVDHPNLTPPKN</sequence>
<dbReference type="SUPFAM" id="SSF54909">
    <property type="entry name" value="Dimeric alpha+beta barrel"/>
    <property type="match status" value="1"/>
</dbReference>